<protein>
    <submittedName>
        <fullName evidence="3">Glycosyltransferase</fullName>
    </submittedName>
</protein>
<dbReference type="InterPro" id="IPR027267">
    <property type="entry name" value="AH/BAR_dom_sf"/>
</dbReference>
<name>A0A9E5JQ75_9GAMM</name>
<evidence type="ECO:0000259" key="2">
    <source>
        <dbReference type="Pfam" id="PF00535"/>
    </source>
</evidence>
<keyword evidence="4" id="KW-1185">Reference proteome</keyword>
<dbReference type="RefSeq" id="WP_167181551.1">
    <property type="nucleotide sequence ID" value="NZ_JAAONZ010000002.1"/>
</dbReference>
<dbReference type="EMBL" id="JAAONZ010000002">
    <property type="protein sequence ID" value="NHO64469.1"/>
    <property type="molecule type" value="Genomic_DNA"/>
</dbReference>
<dbReference type="SUPFAM" id="SSF103657">
    <property type="entry name" value="BAR/IMD domain-like"/>
    <property type="match status" value="1"/>
</dbReference>
<reference evidence="3" key="1">
    <citation type="submission" date="2020-03" db="EMBL/GenBank/DDBJ databases">
        <authorList>
            <person name="Guo F."/>
        </authorList>
    </citation>
    <scope>NUCLEOTIDE SEQUENCE</scope>
    <source>
        <strain evidence="3">JCM 30134</strain>
    </source>
</reference>
<dbReference type="Gene3D" id="3.90.550.10">
    <property type="entry name" value="Spore Coat Polysaccharide Biosynthesis Protein SpsA, Chain A"/>
    <property type="match status" value="1"/>
</dbReference>
<evidence type="ECO:0000256" key="1">
    <source>
        <dbReference type="SAM" id="Coils"/>
    </source>
</evidence>
<dbReference type="InterPro" id="IPR029044">
    <property type="entry name" value="Nucleotide-diphossugar_trans"/>
</dbReference>
<dbReference type="AlphaFoldDB" id="A0A9E5JQ75"/>
<gene>
    <name evidence="3" type="ORF">G8770_02780</name>
</gene>
<dbReference type="Pfam" id="PF13692">
    <property type="entry name" value="Glyco_trans_1_4"/>
    <property type="match status" value="1"/>
</dbReference>
<dbReference type="SUPFAM" id="SSF53756">
    <property type="entry name" value="UDP-Glycosyltransferase/glycogen phosphorylase"/>
    <property type="match status" value="1"/>
</dbReference>
<dbReference type="Gene3D" id="3.40.50.300">
    <property type="entry name" value="P-loop containing nucleotide triphosphate hydrolases"/>
    <property type="match status" value="1"/>
</dbReference>
<organism evidence="3 4">
    <name type="scientific">Pseudomaricurvus hydrocarbonicus</name>
    <dbReference type="NCBI Taxonomy" id="1470433"/>
    <lineage>
        <taxon>Bacteria</taxon>
        <taxon>Pseudomonadati</taxon>
        <taxon>Pseudomonadota</taxon>
        <taxon>Gammaproteobacteria</taxon>
        <taxon>Cellvibrionales</taxon>
        <taxon>Cellvibrionaceae</taxon>
        <taxon>Pseudomaricurvus</taxon>
    </lineage>
</organism>
<dbReference type="PANTHER" id="PTHR43179:SF7">
    <property type="entry name" value="RHAMNOSYLTRANSFERASE WBBL"/>
    <property type="match status" value="1"/>
</dbReference>
<evidence type="ECO:0000313" key="4">
    <source>
        <dbReference type="Proteomes" id="UP000787472"/>
    </source>
</evidence>
<comment type="caution">
    <text evidence="3">The sequence shown here is derived from an EMBL/GenBank/DDBJ whole genome shotgun (WGS) entry which is preliminary data.</text>
</comment>
<dbReference type="Pfam" id="PF00535">
    <property type="entry name" value="Glycos_transf_2"/>
    <property type="match status" value="1"/>
</dbReference>
<dbReference type="CDD" id="cd04186">
    <property type="entry name" value="GT_2_like_c"/>
    <property type="match status" value="1"/>
</dbReference>
<keyword evidence="1" id="KW-0175">Coiled coil</keyword>
<dbReference type="InterPro" id="IPR001173">
    <property type="entry name" value="Glyco_trans_2-like"/>
</dbReference>
<sequence>MIKNMTESVEGKRIIVVLGMHRSGTSAITRGLQVLGADLGPDLMPAAEGENDKGFWEDMGVYRINERILAALGSSWDGLSEISIEDLLSSKLEDERRDAIDLLTERLAHVDTYAFKDPRTVNLLPFWQSIFSELKLDDRYLIVVRNPKSVVDSLAKRNGFSTAKSLCLWGRHTCNSLEYIGRKRYSAVDYDLFLASPRTELYRIAADLDVVEPDEKSQEYKDFIDHFLSTDLRHSVNDTVENLDDEIPLFIYGIYEVVLNLANSNNHDMAEVLSGGLWDEYCSQFNGYASLGIYIDQLEDSGQQIRTELKLYTKQMEKLKSMYDELESDFEGKRERLEKKLRDDLDSSTQQITKLQSMHDRLQSEFELKRERSERQLRIDLSASSREVKKLQEKYCKTQSELQEEKQKYSKALSEFEKEKQQSQAVMLGFYSRLDAFNRSALGRLFSLIESMYLLFRLNPKGSTCYRQLVEEGEHYFSEATLDSESLMYQSSSRFRLSIQIIKYVLRHPYSSVRLVSAYRLKKLFRTLLLADQTTAQTWIGNRFPAEQIARQRPVIFSESDIAEDLELEFPVFDDIKVSIVVPVYNQYRTTLSCLKAILAHTDEISYEVIVADDCSTDHTATIESRIKNIQVARGDKNVGFLKNCNYAVSRARGEYVVLLNNDTNVQSNWLAPLLSVLEEQGSVGMVGPMLLFEDGILQEAGGIVWQDGSGWNYGRSQNPELPEFNYLRETDYISGACIMFSSANWKELGGFDERFCPAYYEDTDLAFQMRAKGLKVVYQPESKVVHFEGVSNGTDLGGGIKKHQAINQHVFCQKWQTTLTSENFPNAENVFQARERSSSKRTVVFVDHYVPFYDKDAGSRSTFLYIKSMVEAGLNVKFIPANFFPHLPYTRDLQQLGVEVLYGEVSARNWKQWFSDNSQYIDVIYLHRPHITEGFVDHLVQLQPKPKLIYFGHDLHYLRTEREANILGDTAVLADAEDWKRRELEIFKKVDKVYYPSEIEVDEVRKVAPSTDVSAIPLYLLNQPDVNSYDHSERSGLLFVGGFGHPPNADAIIWFVENVLPLLIIDEPDICLHIVGSNVPEDIQCLESRNVKVHGFLSDEDLAHLYQQVRVCVVPLRYGAGVKGKILEALQAGLPISTTSIGAEGLPDADSVMAIDDDSKSMADEILSLYKKPDVCMNYLNRYPGYIESHFSQHEVRRVIDRDFVN</sequence>
<evidence type="ECO:0000313" key="3">
    <source>
        <dbReference type="EMBL" id="NHO64469.1"/>
    </source>
</evidence>
<dbReference type="Proteomes" id="UP000787472">
    <property type="component" value="Unassembled WGS sequence"/>
</dbReference>
<dbReference type="InterPro" id="IPR027417">
    <property type="entry name" value="P-loop_NTPase"/>
</dbReference>
<dbReference type="Gene3D" id="3.40.50.2000">
    <property type="entry name" value="Glycogen Phosphorylase B"/>
    <property type="match status" value="1"/>
</dbReference>
<dbReference type="SUPFAM" id="SSF52540">
    <property type="entry name" value="P-loop containing nucleoside triphosphate hydrolases"/>
    <property type="match status" value="1"/>
</dbReference>
<feature type="domain" description="Glycosyltransferase 2-like" evidence="2">
    <location>
        <begin position="579"/>
        <end position="701"/>
    </location>
</feature>
<proteinExistence type="predicted"/>
<dbReference type="CDD" id="cd03801">
    <property type="entry name" value="GT4_PimA-like"/>
    <property type="match status" value="1"/>
</dbReference>
<dbReference type="PANTHER" id="PTHR43179">
    <property type="entry name" value="RHAMNOSYLTRANSFERASE WBBL"/>
    <property type="match status" value="1"/>
</dbReference>
<dbReference type="Gene3D" id="1.20.1270.60">
    <property type="entry name" value="Arfaptin homology (AH) domain/BAR domain"/>
    <property type="match status" value="1"/>
</dbReference>
<dbReference type="SUPFAM" id="SSF53448">
    <property type="entry name" value="Nucleotide-diphospho-sugar transferases"/>
    <property type="match status" value="1"/>
</dbReference>
<accession>A0A9E5JQ75</accession>
<feature type="coiled-coil region" evidence="1">
    <location>
        <begin position="295"/>
        <end position="426"/>
    </location>
</feature>